<dbReference type="PANTHER" id="PTHR43593">
    <property type="match status" value="1"/>
</dbReference>
<dbReference type="RefSeq" id="WP_345703378.1">
    <property type="nucleotide sequence ID" value="NZ_BAABJP010000045.1"/>
</dbReference>
<name>A0ABP9R3H2_9PSEU</name>
<dbReference type="InterPro" id="IPR023794">
    <property type="entry name" value="MI/DCI_dehydrogenase"/>
</dbReference>
<dbReference type="InterPro" id="IPR050424">
    <property type="entry name" value="Gfo-Idh-MocA_inositol_DH"/>
</dbReference>
<accession>A0ABP9R3H2</accession>
<gene>
    <name evidence="3" type="primary">iolG</name>
    <name evidence="6" type="ORF">GCM10023321_68800</name>
</gene>
<dbReference type="InterPro" id="IPR000683">
    <property type="entry name" value="Gfo/Idh/MocA-like_OxRdtase_N"/>
</dbReference>
<comment type="catalytic activity">
    <reaction evidence="3">
        <text>myo-inositol + NAD(+) = scyllo-inosose + NADH + H(+)</text>
        <dbReference type="Rhea" id="RHEA:16949"/>
        <dbReference type="ChEBI" id="CHEBI:15378"/>
        <dbReference type="ChEBI" id="CHEBI:17268"/>
        <dbReference type="ChEBI" id="CHEBI:17811"/>
        <dbReference type="ChEBI" id="CHEBI:57540"/>
        <dbReference type="ChEBI" id="CHEBI:57945"/>
        <dbReference type="EC" id="1.1.1.18"/>
    </reaction>
</comment>
<dbReference type="EMBL" id="BAABJP010000045">
    <property type="protein sequence ID" value="GAA5170945.1"/>
    <property type="molecule type" value="Genomic_DNA"/>
</dbReference>
<comment type="caution">
    <text evidence="6">The sequence shown here is derived from an EMBL/GenBank/DDBJ whole genome shotgun (WGS) entry which is preliminary data.</text>
</comment>
<dbReference type="PANTHER" id="PTHR43593:SF1">
    <property type="entry name" value="INOSITOL 2-DEHYDROGENASE"/>
    <property type="match status" value="1"/>
</dbReference>
<dbReference type="InterPro" id="IPR055170">
    <property type="entry name" value="GFO_IDH_MocA-like_dom"/>
</dbReference>
<evidence type="ECO:0000259" key="5">
    <source>
        <dbReference type="Pfam" id="PF22725"/>
    </source>
</evidence>
<protein>
    <recommendedName>
        <fullName evidence="3">Inositol 2-dehydrogenase</fullName>
        <ecNumber evidence="3">1.1.1.18</ecNumber>
    </recommendedName>
    <alternativeName>
        <fullName evidence="3">Myo-inositol 2-dehydrogenase</fullName>
        <shortName evidence="3">MI 2-dehydrogenase</shortName>
    </alternativeName>
</protein>
<evidence type="ECO:0000256" key="3">
    <source>
        <dbReference type="HAMAP-Rule" id="MF_01671"/>
    </source>
</evidence>
<comment type="function">
    <text evidence="3">Involved in the oxidation of myo-inositol (MI) to 2-keto-myo-inositol (2KMI or 2-inosose).</text>
</comment>
<dbReference type="Proteomes" id="UP001428817">
    <property type="component" value="Unassembled WGS sequence"/>
</dbReference>
<dbReference type="Pfam" id="PF01408">
    <property type="entry name" value="GFO_IDH_MocA"/>
    <property type="match status" value="1"/>
</dbReference>
<reference evidence="7" key="1">
    <citation type="journal article" date="2019" name="Int. J. Syst. Evol. Microbiol.">
        <title>The Global Catalogue of Microorganisms (GCM) 10K type strain sequencing project: providing services to taxonomists for standard genome sequencing and annotation.</title>
        <authorList>
            <consortium name="The Broad Institute Genomics Platform"/>
            <consortium name="The Broad Institute Genome Sequencing Center for Infectious Disease"/>
            <person name="Wu L."/>
            <person name="Ma J."/>
        </authorList>
    </citation>
    <scope>NUCLEOTIDE SEQUENCE [LARGE SCALE GENOMIC DNA]</scope>
    <source>
        <strain evidence="7">JCM 18303</strain>
    </source>
</reference>
<comment type="subunit">
    <text evidence="3">Homotetramer.</text>
</comment>
<feature type="domain" description="GFO/IDH/MocA-like oxidoreductase" evidence="5">
    <location>
        <begin position="147"/>
        <end position="261"/>
    </location>
</feature>
<evidence type="ECO:0000313" key="6">
    <source>
        <dbReference type="EMBL" id="GAA5170945.1"/>
    </source>
</evidence>
<comment type="similarity">
    <text evidence="3">Belongs to the Gfo/Idh/MocA family.</text>
</comment>
<evidence type="ECO:0000256" key="1">
    <source>
        <dbReference type="ARBA" id="ARBA00023002"/>
    </source>
</evidence>
<evidence type="ECO:0000313" key="7">
    <source>
        <dbReference type="Proteomes" id="UP001428817"/>
    </source>
</evidence>
<proteinExistence type="inferred from homology"/>
<evidence type="ECO:0000256" key="2">
    <source>
        <dbReference type="ARBA" id="ARBA00023027"/>
    </source>
</evidence>
<sequence length="352" mass="36892">MTNTGVTNTGVTDTGVTNIGVIGTGVIGAEHIRRLTTAVPGARITSVTDVDLDRARAVADSLAPGASVPATGAELIESPEVDAVVVTSWGSTHRDYVLGCIAAGKPVFCEKPLASSSTDCITILEAEVAAGRRYVQVGFMRRYDPAYLALRAAVHGGSLGAPLLMHAAHRNPALPAHFTGDMVVTDSAVHEFDLIRWMFADEIAAITAYTPRRNSRAKDGFPDPLVLVLELANGVLVDVEVLANARYGYDIRGEVVCEDGVAALSESAGVVVRSAGTVALGVPTDWPERFAAAFDIEFRSWLASVAGGEEPTGPDAWDGYAAAACIDAALVSLHDGGRVPVTLVDRPSLYRP</sequence>
<dbReference type="Pfam" id="PF22725">
    <property type="entry name" value="GFO_IDH_MocA_C3"/>
    <property type="match status" value="1"/>
</dbReference>
<organism evidence="6 7">
    <name type="scientific">Pseudonocardia eucalypti</name>
    <dbReference type="NCBI Taxonomy" id="648755"/>
    <lineage>
        <taxon>Bacteria</taxon>
        <taxon>Bacillati</taxon>
        <taxon>Actinomycetota</taxon>
        <taxon>Actinomycetes</taxon>
        <taxon>Pseudonocardiales</taxon>
        <taxon>Pseudonocardiaceae</taxon>
        <taxon>Pseudonocardia</taxon>
    </lineage>
</organism>
<feature type="domain" description="Gfo/Idh/MocA-like oxidoreductase N-terminal" evidence="4">
    <location>
        <begin position="18"/>
        <end position="139"/>
    </location>
</feature>
<keyword evidence="7" id="KW-1185">Reference proteome</keyword>
<dbReference type="Gene3D" id="3.30.360.10">
    <property type="entry name" value="Dihydrodipicolinate Reductase, domain 2"/>
    <property type="match status" value="1"/>
</dbReference>
<evidence type="ECO:0000259" key="4">
    <source>
        <dbReference type="Pfam" id="PF01408"/>
    </source>
</evidence>
<keyword evidence="1 3" id="KW-0560">Oxidoreductase</keyword>
<dbReference type="EC" id="1.1.1.18" evidence="3"/>
<keyword evidence="2 3" id="KW-0520">NAD</keyword>
<dbReference type="HAMAP" id="MF_01671">
    <property type="entry name" value="IolG"/>
    <property type="match status" value="1"/>
</dbReference>
<dbReference type="InterPro" id="IPR036291">
    <property type="entry name" value="NAD(P)-bd_dom_sf"/>
</dbReference>
<dbReference type="SUPFAM" id="SSF51735">
    <property type="entry name" value="NAD(P)-binding Rossmann-fold domains"/>
    <property type="match status" value="1"/>
</dbReference>
<dbReference type="Gene3D" id="3.40.50.720">
    <property type="entry name" value="NAD(P)-binding Rossmann-like Domain"/>
    <property type="match status" value="1"/>
</dbReference>
<dbReference type="SUPFAM" id="SSF55347">
    <property type="entry name" value="Glyceraldehyde-3-phosphate dehydrogenase-like, C-terminal domain"/>
    <property type="match status" value="1"/>
</dbReference>